<name>A0A1W2LTJ5_9PSEU</name>
<organism evidence="1 2">
    <name type="scientific">Amycolatopsis keratiniphila subsp. keratiniphila</name>
    <dbReference type="NCBI Taxonomy" id="227715"/>
    <lineage>
        <taxon>Bacteria</taxon>
        <taxon>Bacillati</taxon>
        <taxon>Actinomycetota</taxon>
        <taxon>Actinomycetes</taxon>
        <taxon>Pseudonocardiales</taxon>
        <taxon>Pseudonocardiaceae</taxon>
        <taxon>Amycolatopsis</taxon>
        <taxon>Amycolatopsis japonica group</taxon>
    </lineage>
</organism>
<proteinExistence type="predicted"/>
<dbReference type="RefSeq" id="WP_063272236.1">
    <property type="nucleotide sequence ID" value="NZ_LQMT02000020.1"/>
</dbReference>
<dbReference type="EMBL" id="LQMT02000020">
    <property type="protein sequence ID" value="ONF67929.1"/>
    <property type="molecule type" value="Genomic_DNA"/>
</dbReference>
<dbReference type="Proteomes" id="UP000076660">
    <property type="component" value="Unassembled WGS sequence"/>
</dbReference>
<comment type="caution">
    <text evidence="1">The sequence shown here is derived from an EMBL/GenBank/DDBJ whole genome shotgun (WGS) entry which is preliminary data.</text>
</comment>
<sequence length="90" mass="10289">MPEIRSILEFRGVNSGTRTVPAGELDEYEFYPDPEWDLVSWGVTSLDDTVRLQTATITPGNDEVLRFVGRVHNTDTVSHSHRWTFVLVKK</sequence>
<accession>A0A1W2LTJ5</accession>
<evidence type="ECO:0000313" key="2">
    <source>
        <dbReference type="Proteomes" id="UP000076660"/>
    </source>
</evidence>
<evidence type="ECO:0000313" key="1">
    <source>
        <dbReference type="EMBL" id="ONF67929.1"/>
    </source>
</evidence>
<gene>
    <name evidence="1" type="ORF">AVR91_0221050</name>
</gene>
<protein>
    <submittedName>
        <fullName evidence="1">Uncharacterized protein</fullName>
    </submittedName>
</protein>
<dbReference type="AlphaFoldDB" id="A0A1W2LTJ5"/>
<reference evidence="1 2" key="1">
    <citation type="submission" date="2016-12" db="EMBL/GenBank/DDBJ databases">
        <title>Amycolatopsis keratiniphila subsp. keratiniphila genome sequencing and assembly.</title>
        <authorList>
            <person name="Mayilraj S."/>
            <person name="Kaur N."/>
        </authorList>
    </citation>
    <scope>NUCLEOTIDE SEQUENCE [LARGE SCALE GENOMIC DNA]</scope>
    <source>
        <strain evidence="1 2">DSM 44409</strain>
    </source>
</reference>